<dbReference type="InterPro" id="IPR047655">
    <property type="entry name" value="Transpos_IS630-like"/>
</dbReference>
<evidence type="ECO:0000259" key="2">
    <source>
        <dbReference type="Pfam" id="PF13592"/>
    </source>
</evidence>
<reference evidence="3" key="1">
    <citation type="submission" date="2009-10" db="EMBL/GenBank/DDBJ databases">
        <title>Diversity of trophic interactions inside an arsenic-rich microbial ecosystem.</title>
        <authorList>
            <person name="Bertin P.N."/>
            <person name="Heinrich-Salmeron A."/>
            <person name="Pelletier E."/>
            <person name="Goulhen-Chollet F."/>
            <person name="Arsene-Ploetze F."/>
            <person name="Gallien S."/>
            <person name="Calteau A."/>
            <person name="Vallenet D."/>
            <person name="Casiot C."/>
            <person name="Chane-Woon-Ming B."/>
            <person name="Giloteaux L."/>
            <person name="Barakat M."/>
            <person name="Bonnefoy V."/>
            <person name="Bruneel O."/>
            <person name="Chandler M."/>
            <person name="Cleiss J."/>
            <person name="Duran R."/>
            <person name="Elbaz-Poulichet F."/>
            <person name="Fonknechten N."/>
            <person name="Lauga B."/>
            <person name="Mornico D."/>
            <person name="Ortet P."/>
            <person name="Schaeffer C."/>
            <person name="Siguier P."/>
            <person name="Alexander Thil Smith A."/>
            <person name="Van Dorsselaer A."/>
            <person name="Weissenbach J."/>
            <person name="Medigue C."/>
            <person name="Le Paslier D."/>
        </authorList>
    </citation>
    <scope>NUCLEOTIDE SEQUENCE</scope>
</reference>
<dbReference type="NCBIfam" id="NF033545">
    <property type="entry name" value="transpos_IS630"/>
    <property type="match status" value="1"/>
</dbReference>
<feature type="domain" description="Tc1-like transposase DDE" evidence="1">
    <location>
        <begin position="172"/>
        <end position="314"/>
    </location>
</feature>
<dbReference type="PANTHER" id="PTHR46564:SF1">
    <property type="entry name" value="TRANSPOSASE"/>
    <property type="match status" value="1"/>
</dbReference>
<dbReference type="Pfam" id="PF13551">
    <property type="entry name" value="HTH_29"/>
    <property type="match status" value="1"/>
</dbReference>
<dbReference type="GO" id="GO:0003676">
    <property type="term" value="F:nucleic acid binding"/>
    <property type="evidence" value="ECO:0007669"/>
    <property type="project" value="InterPro"/>
</dbReference>
<sequence>MEKDDARKLSPAEQHERRRQVIRAYKRGRTRTQIAQDVGLSYTAVSKTIARFETSGLASLAPRTRGRRSGEDRALSVEQEQVIQRTICDKRPEQLKMDFCLWSRAAVLQLIERECGITLHVRSVGKYLARWGFTPQKPIKRAYEQSPAAVKEWLDTQYPQIAQRAKAEGAEVHWGDETALVNTDVRGRSFAPKGKTPVALAVGGTRQKLSMIATVTNQGKARWMIIDGAFNHERLIAFLESLVKDTGKKIFLILDNLGVHHCKPVKAWLAQHKEQMEVFYLPSTSPELNPEERLNADLKHGIRSKVPVRTQAKLHAAAVDHMTALANKPERVKTFFQDPFVKYAA</sequence>
<proteinExistence type="predicted"/>
<organism evidence="3">
    <name type="scientific">mine drainage metagenome</name>
    <dbReference type="NCBI Taxonomy" id="410659"/>
    <lineage>
        <taxon>unclassified sequences</taxon>
        <taxon>metagenomes</taxon>
        <taxon>ecological metagenomes</taxon>
    </lineage>
</organism>
<gene>
    <name evidence="3" type="ORF">CARN2_4010</name>
</gene>
<dbReference type="SUPFAM" id="SSF46689">
    <property type="entry name" value="Homeodomain-like"/>
    <property type="match status" value="1"/>
</dbReference>
<dbReference type="InterPro" id="IPR009057">
    <property type="entry name" value="Homeodomain-like_sf"/>
</dbReference>
<dbReference type="InterPro" id="IPR011991">
    <property type="entry name" value="ArsR-like_HTH"/>
</dbReference>
<dbReference type="AlphaFoldDB" id="E6PUC2"/>
<evidence type="ECO:0000313" key="3">
    <source>
        <dbReference type="EMBL" id="CBH98529.1"/>
    </source>
</evidence>
<comment type="caution">
    <text evidence="3">The sequence shown here is derived from an EMBL/GenBank/DDBJ whole genome shotgun (WGS) entry which is preliminary data.</text>
</comment>
<evidence type="ECO:0000259" key="1">
    <source>
        <dbReference type="Pfam" id="PF13358"/>
    </source>
</evidence>
<feature type="domain" description="Winged helix-turn helix" evidence="2">
    <location>
        <begin position="98"/>
        <end position="156"/>
    </location>
</feature>
<dbReference type="Pfam" id="PF13592">
    <property type="entry name" value="HTH_33"/>
    <property type="match status" value="1"/>
</dbReference>
<dbReference type="PANTHER" id="PTHR46564">
    <property type="entry name" value="TRANSPOSASE"/>
    <property type="match status" value="1"/>
</dbReference>
<dbReference type="InterPro" id="IPR025959">
    <property type="entry name" value="Winged_HTH_dom"/>
</dbReference>
<name>E6PUC2_9ZZZZ</name>
<dbReference type="Pfam" id="PF13358">
    <property type="entry name" value="DDE_3"/>
    <property type="match status" value="1"/>
</dbReference>
<dbReference type="Gene3D" id="3.30.420.10">
    <property type="entry name" value="Ribonuclease H-like superfamily/Ribonuclease H"/>
    <property type="match status" value="1"/>
</dbReference>
<protein>
    <submittedName>
        <fullName evidence="3">Transposase of ISCARN44, IS630 family</fullName>
    </submittedName>
</protein>
<dbReference type="InterPro" id="IPR036397">
    <property type="entry name" value="RNaseH_sf"/>
</dbReference>
<dbReference type="InterPro" id="IPR038717">
    <property type="entry name" value="Tc1-like_DDE_dom"/>
</dbReference>
<dbReference type="EMBL" id="CABM01000056">
    <property type="protein sequence ID" value="CBH98529.1"/>
    <property type="molecule type" value="Genomic_DNA"/>
</dbReference>
<dbReference type="CDD" id="cd00090">
    <property type="entry name" value="HTH_ARSR"/>
    <property type="match status" value="1"/>
</dbReference>
<accession>E6PUC2</accession>